<sequence length="199" mass="21930">MSIDPEQSNPSASSKSERSYPEPAEGLVAALEALLFVHGDPLDVKKISSVLKAEKQDVEQAIATLAGHLEHAERGLMLVRQESRVQLATKPTFASMVEHLVKDEFEEKLTPAALETLSLIAYLGPISRARVDYLRGVNSSYSVRNLLMRGLVEKTSDPQSPHVVAYRVSFDLLKHLGVSSIEDLPDYQKYKAISSEVEA</sequence>
<dbReference type="PIRSF" id="PIRSF019345">
    <property type="entry name" value="ScpB"/>
    <property type="match status" value="1"/>
</dbReference>
<feature type="region of interest" description="Disordered" evidence="5">
    <location>
        <begin position="1"/>
        <end position="21"/>
    </location>
</feature>
<gene>
    <name evidence="6" type="ORF">A2372_02230</name>
</gene>
<accession>A0A1F8DXD7</accession>
<organism evidence="6 7">
    <name type="scientific">Candidatus Wolfebacteria bacterium RIFOXYB1_FULL_54_12</name>
    <dbReference type="NCBI Taxonomy" id="1802559"/>
    <lineage>
        <taxon>Bacteria</taxon>
        <taxon>Candidatus Wolfeibacteriota</taxon>
    </lineage>
</organism>
<proteinExistence type="predicted"/>
<evidence type="ECO:0000256" key="2">
    <source>
        <dbReference type="ARBA" id="ARBA00022618"/>
    </source>
</evidence>
<dbReference type="NCBIfam" id="TIGR00281">
    <property type="entry name" value="SMC-Scp complex subunit ScpB"/>
    <property type="match status" value="1"/>
</dbReference>
<keyword evidence="1" id="KW-0963">Cytoplasm</keyword>
<dbReference type="Gene3D" id="1.10.10.10">
    <property type="entry name" value="Winged helix-like DNA-binding domain superfamily/Winged helix DNA-binding domain"/>
    <property type="match status" value="2"/>
</dbReference>
<keyword evidence="4" id="KW-0131">Cell cycle</keyword>
<dbReference type="STRING" id="1802559.A2372_02230"/>
<keyword evidence="2" id="KW-0132">Cell division</keyword>
<dbReference type="GO" id="GO:0051301">
    <property type="term" value="P:cell division"/>
    <property type="evidence" value="ECO:0007669"/>
    <property type="project" value="UniProtKB-KW"/>
</dbReference>
<dbReference type="InterPro" id="IPR036388">
    <property type="entry name" value="WH-like_DNA-bd_sf"/>
</dbReference>
<dbReference type="SUPFAM" id="SSF46785">
    <property type="entry name" value="Winged helix' DNA-binding domain"/>
    <property type="match status" value="2"/>
</dbReference>
<dbReference type="InterPro" id="IPR036390">
    <property type="entry name" value="WH_DNA-bd_sf"/>
</dbReference>
<evidence type="ECO:0000256" key="1">
    <source>
        <dbReference type="ARBA" id="ARBA00022490"/>
    </source>
</evidence>
<feature type="compositionally biased region" description="Polar residues" evidence="5">
    <location>
        <begin position="1"/>
        <end position="14"/>
    </location>
</feature>
<dbReference type="Proteomes" id="UP000176422">
    <property type="component" value="Unassembled WGS sequence"/>
</dbReference>
<evidence type="ECO:0000256" key="4">
    <source>
        <dbReference type="ARBA" id="ARBA00023306"/>
    </source>
</evidence>
<dbReference type="PANTHER" id="PTHR34298">
    <property type="entry name" value="SEGREGATION AND CONDENSATION PROTEIN B"/>
    <property type="match status" value="1"/>
</dbReference>
<dbReference type="GO" id="GO:0051304">
    <property type="term" value="P:chromosome separation"/>
    <property type="evidence" value="ECO:0007669"/>
    <property type="project" value="InterPro"/>
</dbReference>
<evidence type="ECO:0000256" key="5">
    <source>
        <dbReference type="SAM" id="MobiDB-lite"/>
    </source>
</evidence>
<keyword evidence="3" id="KW-0159">Chromosome partition</keyword>
<reference evidence="6 7" key="1">
    <citation type="journal article" date="2016" name="Nat. Commun.">
        <title>Thousands of microbial genomes shed light on interconnected biogeochemical processes in an aquifer system.</title>
        <authorList>
            <person name="Anantharaman K."/>
            <person name="Brown C.T."/>
            <person name="Hug L.A."/>
            <person name="Sharon I."/>
            <person name="Castelle C.J."/>
            <person name="Probst A.J."/>
            <person name="Thomas B.C."/>
            <person name="Singh A."/>
            <person name="Wilkins M.J."/>
            <person name="Karaoz U."/>
            <person name="Brodie E.L."/>
            <person name="Williams K.H."/>
            <person name="Hubbard S.S."/>
            <person name="Banfield J.F."/>
        </authorList>
    </citation>
    <scope>NUCLEOTIDE SEQUENCE [LARGE SCALE GENOMIC DNA]</scope>
</reference>
<dbReference type="Pfam" id="PF04079">
    <property type="entry name" value="SMC_ScpB"/>
    <property type="match status" value="1"/>
</dbReference>
<evidence type="ECO:0000313" key="6">
    <source>
        <dbReference type="EMBL" id="OGM93200.1"/>
    </source>
</evidence>
<name>A0A1F8DXD7_9BACT</name>
<dbReference type="EMBL" id="MGIT01000001">
    <property type="protein sequence ID" value="OGM93200.1"/>
    <property type="molecule type" value="Genomic_DNA"/>
</dbReference>
<dbReference type="InterPro" id="IPR005234">
    <property type="entry name" value="ScpB_csome_segregation"/>
</dbReference>
<evidence type="ECO:0000256" key="3">
    <source>
        <dbReference type="ARBA" id="ARBA00022829"/>
    </source>
</evidence>
<evidence type="ECO:0000313" key="7">
    <source>
        <dbReference type="Proteomes" id="UP000176422"/>
    </source>
</evidence>
<dbReference type="PANTHER" id="PTHR34298:SF2">
    <property type="entry name" value="SEGREGATION AND CONDENSATION PROTEIN B"/>
    <property type="match status" value="1"/>
</dbReference>
<protein>
    <submittedName>
        <fullName evidence="6">SMC-Scp complex subunit ScpB</fullName>
    </submittedName>
</protein>
<dbReference type="AlphaFoldDB" id="A0A1F8DXD7"/>
<comment type="caution">
    <text evidence="6">The sequence shown here is derived from an EMBL/GenBank/DDBJ whole genome shotgun (WGS) entry which is preliminary data.</text>
</comment>